<gene>
    <name evidence="1" type="ORF">ABT39_MTgene736</name>
</gene>
<organism evidence="1">
    <name type="scientific">Picea glauca</name>
    <name type="common">White spruce</name>
    <name type="synonym">Pinus glauca</name>
    <dbReference type="NCBI Taxonomy" id="3330"/>
    <lineage>
        <taxon>Eukaryota</taxon>
        <taxon>Viridiplantae</taxon>
        <taxon>Streptophyta</taxon>
        <taxon>Embryophyta</taxon>
        <taxon>Tracheophyta</taxon>
        <taxon>Spermatophyta</taxon>
        <taxon>Pinopsida</taxon>
        <taxon>Pinidae</taxon>
        <taxon>Conifers I</taxon>
        <taxon>Pinales</taxon>
        <taxon>Pinaceae</taxon>
        <taxon>Picea</taxon>
    </lineage>
</organism>
<comment type="caution">
    <text evidence="1">The sequence shown here is derived from an EMBL/GenBank/DDBJ whole genome shotgun (WGS) entry which is preliminary data.</text>
</comment>
<geneLocation type="mitochondrion" evidence="1"/>
<protein>
    <submittedName>
        <fullName evidence="1">Uncharacterized protein</fullName>
    </submittedName>
</protein>
<proteinExistence type="predicted"/>
<name>A0A101M4K4_PICGL</name>
<accession>A0A101M4K4</accession>
<sequence>MTPPGNDTGYRRPQAMIGYVGGPFPVYRPVLYLLPVLSRPVPSRPVASSHVWWMCIREKLSVVRGTAPLGRCCLLPVGAPIWEDVGNQ</sequence>
<dbReference type="AlphaFoldDB" id="A0A101M4K4"/>
<evidence type="ECO:0000313" key="1">
    <source>
        <dbReference type="EMBL" id="KUM50890.1"/>
    </source>
</evidence>
<keyword evidence="1" id="KW-0496">Mitochondrion</keyword>
<dbReference type="EMBL" id="LKAM01000001">
    <property type="protein sequence ID" value="KUM50890.1"/>
    <property type="molecule type" value="Genomic_DNA"/>
</dbReference>
<reference evidence="1" key="1">
    <citation type="journal article" date="2015" name="Genome Biol. Evol.">
        <title>Organellar Genomes of White Spruce (Picea glauca): Assembly and Annotation.</title>
        <authorList>
            <person name="Jackman S.D."/>
            <person name="Warren R.L."/>
            <person name="Gibb E.A."/>
            <person name="Vandervalk B.P."/>
            <person name="Mohamadi H."/>
            <person name="Chu J."/>
            <person name="Raymond A."/>
            <person name="Pleasance S."/>
            <person name="Coope R."/>
            <person name="Wildung M.R."/>
            <person name="Ritland C.E."/>
            <person name="Bousquet J."/>
            <person name="Jones S.J."/>
            <person name="Bohlmann J."/>
            <person name="Birol I."/>
        </authorList>
    </citation>
    <scope>NUCLEOTIDE SEQUENCE [LARGE SCALE GENOMIC DNA]</scope>
    <source>
        <tissue evidence="1">Flushing bud</tissue>
    </source>
</reference>